<organism evidence="2 3">
    <name type="scientific">Olivibacter domesticus</name>
    <name type="common">Pseudosphingobacterium domesticum</name>
    <dbReference type="NCBI Taxonomy" id="407022"/>
    <lineage>
        <taxon>Bacteria</taxon>
        <taxon>Pseudomonadati</taxon>
        <taxon>Bacteroidota</taxon>
        <taxon>Sphingobacteriia</taxon>
        <taxon>Sphingobacteriales</taxon>
        <taxon>Sphingobacteriaceae</taxon>
        <taxon>Olivibacter</taxon>
    </lineage>
</organism>
<dbReference type="Pfam" id="PF14542">
    <property type="entry name" value="Acetyltransf_CG"/>
    <property type="match status" value="1"/>
</dbReference>
<dbReference type="PROSITE" id="PS51729">
    <property type="entry name" value="GNAT_YJDJ"/>
    <property type="match status" value="1"/>
</dbReference>
<sequence length="103" mass="12020">MKDEFDNLNLIKNEENNRFEMIVKGQTSFIDYKERNGKIYLVHTEVPEALTGQGVASSLIEKTLYYIEENGCKLVALCPMVVAYIRRHPEWKRILDLKQSDII</sequence>
<dbReference type="InterPro" id="IPR031165">
    <property type="entry name" value="GNAT_YJDJ"/>
</dbReference>
<reference evidence="3" key="1">
    <citation type="submission" date="2016-10" db="EMBL/GenBank/DDBJ databases">
        <authorList>
            <person name="Varghese N."/>
            <person name="Submissions S."/>
        </authorList>
    </citation>
    <scope>NUCLEOTIDE SEQUENCE [LARGE SCALE GENOMIC DNA]</scope>
    <source>
        <strain evidence="3">DSM 18733</strain>
    </source>
</reference>
<feature type="domain" description="N-acetyltransferase" evidence="1">
    <location>
        <begin position="11"/>
        <end position="96"/>
    </location>
</feature>
<dbReference type="Proteomes" id="UP000199421">
    <property type="component" value="Unassembled WGS sequence"/>
</dbReference>
<dbReference type="RefSeq" id="WP_093325149.1">
    <property type="nucleotide sequence ID" value="NZ_FOAF01000002.1"/>
</dbReference>
<accession>A0A1H7QU09</accession>
<dbReference type="AlphaFoldDB" id="A0A1H7QU09"/>
<dbReference type="OrthoDB" id="1120671at2"/>
<keyword evidence="3" id="KW-1185">Reference proteome</keyword>
<gene>
    <name evidence="2" type="ORF">SAMN05661044_02723</name>
</gene>
<dbReference type="STRING" id="407022.SAMN05661044_02723"/>
<dbReference type="PANTHER" id="PTHR31435:SF10">
    <property type="entry name" value="BSR4717 PROTEIN"/>
    <property type="match status" value="1"/>
</dbReference>
<evidence type="ECO:0000313" key="2">
    <source>
        <dbReference type="EMBL" id="SEL51369.1"/>
    </source>
</evidence>
<dbReference type="InterPro" id="IPR045057">
    <property type="entry name" value="Gcn5-rel_NAT"/>
</dbReference>
<name>A0A1H7QU09_OLID1</name>
<evidence type="ECO:0000259" key="1">
    <source>
        <dbReference type="PROSITE" id="PS51729"/>
    </source>
</evidence>
<protein>
    <recommendedName>
        <fullName evidence="1">N-acetyltransferase domain-containing protein</fullName>
    </recommendedName>
</protein>
<dbReference type="Gene3D" id="3.40.630.30">
    <property type="match status" value="1"/>
</dbReference>
<dbReference type="EMBL" id="FOAF01000002">
    <property type="protein sequence ID" value="SEL51369.1"/>
    <property type="molecule type" value="Genomic_DNA"/>
</dbReference>
<dbReference type="InterPro" id="IPR016181">
    <property type="entry name" value="Acyl_CoA_acyltransferase"/>
</dbReference>
<dbReference type="SUPFAM" id="SSF55729">
    <property type="entry name" value="Acyl-CoA N-acyltransferases (Nat)"/>
    <property type="match status" value="1"/>
</dbReference>
<evidence type="ECO:0000313" key="3">
    <source>
        <dbReference type="Proteomes" id="UP000199421"/>
    </source>
</evidence>
<dbReference type="PANTHER" id="PTHR31435">
    <property type="entry name" value="PROTEIN NATD1"/>
    <property type="match status" value="1"/>
</dbReference>
<proteinExistence type="predicted"/>